<evidence type="ECO:0000313" key="5">
    <source>
        <dbReference type="EMBL" id="MBC3917237.1"/>
    </source>
</evidence>
<comment type="caution">
    <text evidence="5">The sequence shown here is derived from an EMBL/GenBank/DDBJ whole genome shotgun (WGS) entry which is preliminary data.</text>
</comment>
<dbReference type="PANTHER" id="PTHR48078:SF6">
    <property type="entry name" value="L-THREONINE DEHYDRATASE CATABOLIC TDCB"/>
    <property type="match status" value="1"/>
</dbReference>
<evidence type="ECO:0000313" key="6">
    <source>
        <dbReference type="Proteomes" id="UP000650424"/>
    </source>
</evidence>
<dbReference type="InterPro" id="IPR036052">
    <property type="entry name" value="TrpB-like_PALP_sf"/>
</dbReference>
<gene>
    <name evidence="5" type="ORF">H8L32_07110</name>
</gene>
<protein>
    <submittedName>
        <fullName evidence="5">Threonine/serine dehydratase</fullName>
    </submittedName>
</protein>
<accession>A0ABR6ZMY8</accession>
<evidence type="ECO:0000256" key="1">
    <source>
        <dbReference type="ARBA" id="ARBA00001933"/>
    </source>
</evidence>
<dbReference type="InterPro" id="IPR050147">
    <property type="entry name" value="Ser/Thr_Dehydratase"/>
</dbReference>
<keyword evidence="3" id="KW-0456">Lyase</keyword>
<reference evidence="5 6" key="1">
    <citation type="submission" date="2020-08" db="EMBL/GenBank/DDBJ databases">
        <title>Novel species isolated from subtropical streams in China.</title>
        <authorList>
            <person name="Lu H."/>
        </authorList>
    </citation>
    <scope>NUCLEOTIDE SEQUENCE [LARGE SCALE GENOMIC DNA]</scope>
    <source>
        <strain evidence="5 6">CY18W</strain>
    </source>
</reference>
<name>A0ABR6ZMY8_9BURK</name>
<sequence>MSHVATGRPVHASASLPSTVLNTQRNDYPYPSLSDIRQTAAKLSQQVLHTPVWKWQTGTALNKLEPDTEVWLKLELFQKTGTFKLRGALNCISALDAAARQRGVVAVSAGNHAMAVAYAAKLAGVSCKVVLPKNASPTRINACRHDGAEVILEADMHRAFALGQRIVEEEQRTMIHPYDGPLTALGTATVGLELMQQVVQLDAVIVPVGGGGLCAGIASAVKQLAPHCAVYGVEPYGADAMYRSFQSGLPEKLSVVDSIADSLCAPYAMDYSFRVCQRFVDEIVRVSDDEICAAMSDLYHDVKLVAEPAAAVATAGLFGPLRQRLAGKRVAIIVCGSNVDPTRYAELLARADASTQALAA</sequence>
<keyword evidence="2" id="KW-0663">Pyridoxal phosphate</keyword>
<keyword evidence="6" id="KW-1185">Reference proteome</keyword>
<dbReference type="Pfam" id="PF00291">
    <property type="entry name" value="PALP"/>
    <property type="match status" value="1"/>
</dbReference>
<dbReference type="SUPFAM" id="SSF53686">
    <property type="entry name" value="Tryptophan synthase beta subunit-like PLP-dependent enzymes"/>
    <property type="match status" value="1"/>
</dbReference>
<evidence type="ECO:0000256" key="2">
    <source>
        <dbReference type="ARBA" id="ARBA00022898"/>
    </source>
</evidence>
<proteinExistence type="predicted"/>
<evidence type="ECO:0000259" key="4">
    <source>
        <dbReference type="Pfam" id="PF00291"/>
    </source>
</evidence>
<dbReference type="Gene3D" id="3.40.50.1100">
    <property type="match status" value="2"/>
</dbReference>
<dbReference type="InterPro" id="IPR001926">
    <property type="entry name" value="TrpB-like_PALP"/>
</dbReference>
<dbReference type="Proteomes" id="UP000650424">
    <property type="component" value="Unassembled WGS sequence"/>
</dbReference>
<dbReference type="CDD" id="cd01562">
    <property type="entry name" value="Thr-dehyd"/>
    <property type="match status" value="1"/>
</dbReference>
<dbReference type="RefSeq" id="WP_186946474.1">
    <property type="nucleotide sequence ID" value="NZ_JACOGF010000003.1"/>
</dbReference>
<evidence type="ECO:0000256" key="3">
    <source>
        <dbReference type="ARBA" id="ARBA00023239"/>
    </source>
</evidence>
<comment type="cofactor">
    <cofactor evidence="1">
        <name>pyridoxal 5'-phosphate</name>
        <dbReference type="ChEBI" id="CHEBI:597326"/>
    </cofactor>
</comment>
<feature type="domain" description="Tryptophan synthase beta chain-like PALP" evidence="4">
    <location>
        <begin position="46"/>
        <end position="336"/>
    </location>
</feature>
<dbReference type="PANTHER" id="PTHR48078">
    <property type="entry name" value="THREONINE DEHYDRATASE, MITOCHONDRIAL-RELATED"/>
    <property type="match status" value="1"/>
</dbReference>
<dbReference type="EMBL" id="JACOGF010000003">
    <property type="protein sequence ID" value="MBC3917237.1"/>
    <property type="molecule type" value="Genomic_DNA"/>
</dbReference>
<organism evidence="5 6">
    <name type="scientific">Undibacterium hunanense</name>
    <dbReference type="NCBI Taxonomy" id="2762292"/>
    <lineage>
        <taxon>Bacteria</taxon>
        <taxon>Pseudomonadati</taxon>
        <taxon>Pseudomonadota</taxon>
        <taxon>Betaproteobacteria</taxon>
        <taxon>Burkholderiales</taxon>
        <taxon>Oxalobacteraceae</taxon>
        <taxon>Undibacterium</taxon>
    </lineage>
</organism>